<evidence type="ECO:0000256" key="1">
    <source>
        <dbReference type="ARBA" id="ARBA00004383"/>
    </source>
</evidence>
<dbReference type="PANTHER" id="PTHR33446:SF2">
    <property type="entry name" value="PROTEIN TONB"/>
    <property type="match status" value="1"/>
</dbReference>
<dbReference type="InterPro" id="IPR003538">
    <property type="entry name" value="TonB"/>
</dbReference>
<evidence type="ECO:0000256" key="9">
    <source>
        <dbReference type="ARBA" id="ARBA00023136"/>
    </source>
</evidence>
<evidence type="ECO:0000256" key="5">
    <source>
        <dbReference type="ARBA" id="ARBA00022519"/>
    </source>
</evidence>
<dbReference type="GO" id="GO:0015891">
    <property type="term" value="P:siderophore transport"/>
    <property type="evidence" value="ECO:0007669"/>
    <property type="project" value="InterPro"/>
</dbReference>
<proteinExistence type="inferred from homology"/>
<gene>
    <name evidence="13" type="ORF">AC731_012055</name>
</gene>
<evidence type="ECO:0000313" key="13">
    <source>
        <dbReference type="EMBL" id="AMO39107.1"/>
    </source>
</evidence>
<dbReference type="InterPro" id="IPR037682">
    <property type="entry name" value="TonB_C"/>
</dbReference>
<comment type="similarity">
    <text evidence="2 10">Belongs to the TonB family.</text>
</comment>
<dbReference type="AlphaFoldDB" id="A0A127KAZ2"/>
<dbReference type="InterPro" id="IPR051045">
    <property type="entry name" value="TonB-dependent_transducer"/>
</dbReference>
<evidence type="ECO:0000256" key="2">
    <source>
        <dbReference type="ARBA" id="ARBA00006555"/>
    </source>
</evidence>
<keyword evidence="8" id="KW-1133">Transmembrane helix</keyword>
<dbReference type="Pfam" id="PF03544">
    <property type="entry name" value="TonB_C"/>
    <property type="match status" value="1"/>
</dbReference>
<feature type="region of interest" description="Disordered" evidence="11">
    <location>
        <begin position="58"/>
        <end position="145"/>
    </location>
</feature>
<keyword evidence="10" id="KW-0735">Signal-anchor</keyword>
<organism evidence="13 14">
    <name type="scientific">Thauera humireducens</name>
    <dbReference type="NCBI Taxonomy" id="1134435"/>
    <lineage>
        <taxon>Bacteria</taxon>
        <taxon>Pseudomonadati</taxon>
        <taxon>Pseudomonadota</taxon>
        <taxon>Betaproteobacteria</taxon>
        <taxon>Rhodocyclales</taxon>
        <taxon>Zoogloeaceae</taxon>
        <taxon>Thauera</taxon>
    </lineage>
</organism>
<dbReference type="PANTHER" id="PTHR33446">
    <property type="entry name" value="PROTEIN TONB-RELATED"/>
    <property type="match status" value="1"/>
</dbReference>
<evidence type="ECO:0000256" key="4">
    <source>
        <dbReference type="ARBA" id="ARBA00022475"/>
    </source>
</evidence>
<dbReference type="GO" id="GO:0098797">
    <property type="term" value="C:plasma membrane protein complex"/>
    <property type="evidence" value="ECO:0007669"/>
    <property type="project" value="TreeGrafter"/>
</dbReference>
<accession>A0A127KAZ2</accession>
<evidence type="ECO:0000256" key="7">
    <source>
        <dbReference type="ARBA" id="ARBA00022927"/>
    </source>
</evidence>
<feature type="compositionally biased region" description="Pro residues" evidence="11">
    <location>
        <begin position="83"/>
        <end position="103"/>
    </location>
</feature>
<reference evidence="14" key="1">
    <citation type="submission" date="2016-03" db="EMBL/GenBank/DDBJ databases">
        <authorList>
            <person name="Ma C."/>
            <person name="Zhou S."/>
            <person name="Yang G."/>
        </authorList>
    </citation>
    <scope>NUCLEOTIDE SEQUENCE [LARGE SCALE GENOMIC DNA]</scope>
    <source>
        <strain evidence="14">SgZ-1</strain>
    </source>
</reference>
<comment type="subcellular location">
    <subcellularLocation>
        <location evidence="1 10">Cell inner membrane</location>
        <topology evidence="1 10">Single-pass membrane protein</topology>
        <orientation evidence="1 10">Periplasmic side</orientation>
    </subcellularLocation>
</comment>
<keyword evidence="7 10" id="KW-0653">Protein transport</keyword>
<evidence type="ECO:0000313" key="14">
    <source>
        <dbReference type="Proteomes" id="UP000036902"/>
    </source>
</evidence>
<sequence>MRLARGNRIQRAGVATLVVFAHLAGLATLAHLASRPVVVPELTSITLALIPAEPAVQPVSPTPVETPPPPAPPPPKVEKVEPPKPQPPKPTPTPKPKPHPAPLPKVTESPTALTQEAPTPEPSPPAPAEPAAVAPAAQPTPPVAAAPTAAAPITAARFDAAYLNNPAPAYPMLSRRLREEGQVMLRVLVSPDGRPNRIELRTSSGSERLDRAAEEAVARWRFVPARQGEAAVEAWVLVPIVFKLKGN</sequence>
<keyword evidence="4 10" id="KW-1003">Cell membrane</keyword>
<dbReference type="SUPFAM" id="SSF74653">
    <property type="entry name" value="TolA/TonB C-terminal domain"/>
    <property type="match status" value="1"/>
</dbReference>
<feature type="compositionally biased region" description="Pro residues" evidence="11">
    <location>
        <begin position="60"/>
        <end position="75"/>
    </location>
</feature>
<evidence type="ECO:0000256" key="3">
    <source>
        <dbReference type="ARBA" id="ARBA00022448"/>
    </source>
</evidence>
<dbReference type="STRING" id="1134435.AC731_012055"/>
<dbReference type="Proteomes" id="UP000036902">
    <property type="component" value="Chromosome"/>
</dbReference>
<name>A0A127KAZ2_9RHOO</name>
<dbReference type="EMBL" id="CP014646">
    <property type="protein sequence ID" value="AMO39107.1"/>
    <property type="molecule type" value="Genomic_DNA"/>
</dbReference>
<keyword evidence="3 10" id="KW-0813">Transport</keyword>
<dbReference type="InterPro" id="IPR006260">
    <property type="entry name" value="TonB/TolA_C"/>
</dbReference>
<evidence type="ECO:0000259" key="12">
    <source>
        <dbReference type="PROSITE" id="PS52015"/>
    </source>
</evidence>
<dbReference type="GO" id="GO:0015031">
    <property type="term" value="P:protein transport"/>
    <property type="evidence" value="ECO:0007669"/>
    <property type="project" value="UniProtKB-UniRule"/>
</dbReference>
<protein>
    <recommendedName>
        <fullName evidence="10">Protein TonB</fullName>
    </recommendedName>
</protein>
<keyword evidence="14" id="KW-1185">Reference proteome</keyword>
<comment type="function">
    <text evidence="10">Interacts with outer membrane receptor proteins that carry out high-affinity binding and energy dependent uptake into the periplasmic space of specific substrates. It could act to transduce energy from the cytoplasmic membrane to specific energy-requiring processes in the outer membrane, resulting in the release into the periplasm of ligands bound by these outer membrane proteins.</text>
</comment>
<dbReference type="NCBIfam" id="TIGR01352">
    <property type="entry name" value="tonB_Cterm"/>
    <property type="match status" value="1"/>
</dbReference>
<dbReference type="GO" id="GO:0055085">
    <property type="term" value="P:transmembrane transport"/>
    <property type="evidence" value="ECO:0007669"/>
    <property type="project" value="InterPro"/>
</dbReference>
<dbReference type="PRINTS" id="PR01374">
    <property type="entry name" value="TONBPROTEIN"/>
</dbReference>
<evidence type="ECO:0000256" key="11">
    <source>
        <dbReference type="SAM" id="MobiDB-lite"/>
    </source>
</evidence>
<feature type="compositionally biased region" description="Pro residues" evidence="11">
    <location>
        <begin position="119"/>
        <end position="128"/>
    </location>
</feature>
<evidence type="ECO:0000256" key="6">
    <source>
        <dbReference type="ARBA" id="ARBA00022692"/>
    </source>
</evidence>
<evidence type="ECO:0000256" key="10">
    <source>
        <dbReference type="RuleBase" id="RU362123"/>
    </source>
</evidence>
<keyword evidence="6" id="KW-0812">Transmembrane</keyword>
<dbReference type="GO" id="GO:0030288">
    <property type="term" value="C:outer membrane-bounded periplasmic space"/>
    <property type="evidence" value="ECO:0007669"/>
    <property type="project" value="InterPro"/>
</dbReference>
<dbReference type="KEGG" id="thu:AC731_012055"/>
<keyword evidence="9" id="KW-0472">Membrane</keyword>
<dbReference type="PROSITE" id="PS52015">
    <property type="entry name" value="TONB_CTD"/>
    <property type="match status" value="1"/>
</dbReference>
<dbReference type="Gene3D" id="3.30.1150.10">
    <property type="match status" value="1"/>
</dbReference>
<evidence type="ECO:0000256" key="8">
    <source>
        <dbReference type="ARBA" id="ARBA00022989"/>
    </source>
</evidence>
<keyword evidence="5 10" id="KW-0997">Cell inner membrane</keyword>
<feature type="domain" description="TonB C-terminal" evidence="12">
    <location>
        <begin position="155"/>
        <end position="247"/>
    </location>
</feature>
<dbReference type="GO" id="GO:0031992">
    <property type="term" value="F:energy transducer activity"/>
    <property type="evidence" value="ECO:0007669"/>
    <property type="project" value="InterPro"/>
</dbReference>